<protein>
    <recommendedName>
        <fullName evidence="11">Flagellar L-ring protein</fullName>
    </recommendedName>
    <alternativeName>
        <fullName evidence="11">Basal body L-ring protein</fullName>
    </alternativeName>
</protein>
<evidence type="ECO:0000256" key="4">
    <source>
        <dbReference type="ARBA" id="ARBA00011439"/>
    </source>
</evidence>
<evidence type="ECO:0000256" key="10">
    <source>
        <dbReference type="ARBA" id="ARBA00023288"/>
    </source>
</evidence>
<dbReference type="PANTHER" id="PTHR34933:SF1">
    <property type="entry name" value="FLAGELLAR L-RING PROTEIN"/>
    <property type="match status" value="1"/>
</dbReference>
<dbReference type="EMBL" id="CP007030">
    <property type="protein sequence ID" value="AHF01601.1"/>
    <property type="molecule type" value="Genomic_DNA"/>
</dbReference>
<sequence>MTDKFKQSLAGLLIGSLVLLTGCSTTPERLEDFNYEPAFPANMGQVPAPVNGSLFHSANAMTFFNDARAHRVGDIITINLVEKFNANRRDQTNYNRNTNADFGVSTPLNLLGRSPSQVFDGLGSGGIGYGSNSNFAGNANSKQDSTVSGSVAVTVVEVIPNGNLVVRGEKWITVGNGEEVIRFGGIVRPQDIRPDNTIESTKVADVRLIYRDTGVSGNTTRPGAVTRFLTKFWPL</sequence>
<evidence type="ECO:0000256" key="11">
    <source>
        <dbReference type="HAMAP-Rule" id="MF_00415"/>
    </source>
</evidence>
<evidence type="ECO:0000256" key="5">
    <source>
        <dbReference type="ARBA" id="ARBA00022729"/>
    </source>
</evidence>
<dbReference type="GO" id="GO:0071973">
    <property type="term" value="P:bacterial-type flagellum-dependent cell motility"/>
    <property type="evidence" value="ECO:0007669"/>
    <property type="project" value="InterPro"/>
</dbReference>
<dbReference type="GO" id="GO:0009427">
    <property type="term" value="C:bacterial-type flagellum basal body, distal rod, L ring"/>
    <property type="evidence" value="ECO:0007669"/>
    <property type="project" value="InterPro"/>
</dbReference>
<dbReference type="InterPro" id="IPR000527">
    <property type="entry name" value="Flag_Lring"/>
</dbReference>
<dbReference type="PROSITE" id="PS51257">
    <property type="entry name" value="PROKAR_LIPOPROTEIN"/>
    <property type="match status" value="1"/>
</dbReference>
<comment type="similarity">
    <text evidence="3 11">Belongs to the FlgH family.</text>
</comment>
<keyword evidence="5 11" id="KW-0732">Signal</keyword>
<keyword evidence="12" id="KW-0969">Cilium</keyword>
<name>W0DXJ3_9GAMM</name>
<dbReference type="GO" id="GO:0003774">
    <property type="term" value="F:cytoskeletal motor activity"/>
    <property type="evidence" value="ECO:0007669"/>
    <property type="project" value="InterPro"/>
</dbReference>
<comment type="function">
    <text evidence="1 11">Assembles around the rod to form the L-ring and probably protects the motor/basal body from shearing forces during rotation.</text>
</comment>
<comment type="subunit">
    <text evidence="4 11">The basal body constitutes a major portion of the flagellar organelle and consists of four rings (L,P,S, and M) mounted on a central rod.</text>
</comment>
<proteinExistence type="inferred from homology"/>
<dbReference type="HAMAP" id="MF_00415">
    <property type="entry name" value="FlgH"/>
    <property type="match status" value="1"/>
</dbReference>
<keyword evidence="6 11" id="KW-0472">Membrane</keyword>
<dbReference type="HOGENOM" id="CLU_069313_0_2_6"/>
<keyword evidence="8 11" id="KW-0975">Bacterial flagellum</keyword>
<evidence type="ECO:0000313" key="13">
    <source>
        <dbReference type="Proteomes" id="UP000005380"/>
    </source>
</evidence>
<dbReference type="Proteomes" id="UP000005380">
    <property type="component" value="Chromosome"/>
</dbReference>
<evidence type="ECO:0000256" key="7">
    <source>
        <dbReference type="ARBA" id="ARBA00023139"/>
    </source>
</evidence>
<accession>W0DXJ3</accession>
<evidence type="ECO:0000256" key="6">
    <source>
        <dbReference type="ARBA" id="ARBA00023136"/>
    </source>
</evidence>
<dbReference type="GO" id="GO:0009279">
    <property type="term" value="C:cell outer membrane"/>
    <property type="evidence" value="ECO:0007669"/>
    <property type="project" value="UniProtKB-SubCell"/>
</dbReference>
<dbReference type="InParanoid" id="W0DXJ3"/>
<evidence type="ECO:0000313" key="12">
    <source>
        <dbReference type="EMBL" id="AHF01601.1"/>
    </source>
</evidence>
<gene>
    <name evidence="11" type="primary">flgH</name>
    <name evidence="12" type="ORF">THIAE_07395</name>
</gene>
<keyword evidence="13" id="KW-1185">Reference proteome</keyword>
<keyword evidence="10 11" id="KW-0449">Lipoprotein</keyword>
<evidence type="ECO:0000256" key="3">
    <source>
        <dbReference type="ARBA" id="ARBA00006929"/>
    </source>
</evidence>
<dbReference type="OrthoDB" id="9789463at2"/>
<keyword evidence="12" id="KW-0282">Flagellum</keyword>
<keyword evidence="9 11" id="KW-0998">Cell outer membrane</keyword>
<reference evidence="12 13" key="1">
    <citation type="submission" date="2013-12" db="EMBL/GenBank/DDBJ databases">
        <authorList>
            <consortium name="DOE Joint Genome Institute"/>
            <person name="Kappler U."/>
            <person name="Huntemann M."/>
            <person name="Han J."/>
            <person name="Chen A."/>
            <person name="Kyrpides N."/>
            <person name="Mavromatis K."/>
            <person name="Markowitz V."/>
            <person name="Palaniappan K."/>
            <person name="Ivanova N."/>
            <person name="Schaumberg A."/>
            <person name="Pati A."/>
            <person name="Liolios K."/>
            <person name="Nordberg H.P."/>
            <person name="Cantor M.N."/>
            <person name="Hua S.X."/>
            <person name="Woyke T."/>
        </authorList>
    </citation>
    <scope>NUCLEOTIDE SEQUENCE [LARGE SCALE GENOMIC DNA]</scope>
    <source>
        <strain evidence="13">AL2</strain>
    </source>
</reference>
<dbReference type="FunCoup" id="W0DXJ3">
    <property type="interactions" value="85"/>
</dbReference>
<dbReference type="Pfam" id="PF02107">
    <property type="entry name" value="FlgH"/>
    <property type="match status" value="1"/>
</dbReference>
<keyword evidence="7" id="KW-0564">Palmitate</keyword>
<dbReference type="eggNOG" id="COG2063">
    <property type="taxonomic scope" value="Bacteria"/>
</dbReference>
<evidence type="ECO:0000256" key="2">
    <source>
        <dbReference type="ARBA" id="ARBA00004635"/>
    </source>
</evidence>
<keyword evidence="12" id="KW-0966">Cell projection</keyword>
<dbReference type="KEGG" id="tao:THIAE_07395"/>
<organism evidence="12 13">
    <name type="scientific">Thiomicrospira aerophila AL3</name>
    <dbReference type="NCBI Taxonomy" id="717772"/>
    <lineage>
        <taxon>Bacteria</taxon>
        <taxon>Pseudomonadati</taxon>
        <taxon>Pseudomonadota</taxon>
        <taxon>Gammaproteobacteria</taxon>
        <taxon>Thiotrichales</taxon>
        <taxon>Piscirickettsiaceae</taxon>
        <taxon>Thiomicrospira</taxon>
    </lineage>
</organism>
<evidence type="ECO:0000256" key="1">
    <source>
        <dbReference type="ARBA" id="ARBA00002591"/>
    </source>
</evidence>
<dbReference type="PANTHER" id="PTHR34933">
    <property type="entry name" value="FLAGELLAR L-RING PROTEIN"/>
    <property type="match status" value="1"/>
</dbReference>
<dbReference type="RefSeq" id="WP_006460565.1">
    <property type="nucleotide sequence ID" value="NZ_CP007030.1"/>
</dbReference>
<dbReference type="AlphaFoldDB" id="W0DXJ3"/>
<dbReference type="PRINTS" id="PR01008">
    <property type="entry name" value="FLGLRINGFLGH"/>
</dbReference>
<evidence type="ECO:0000256" key="9">
    <source>
        <dbReference type="ARBA" id="ARBA00023237"/>
    </source>
</evidence>
<evidence type="ECO:0000256" key="8">
    <source>
        <dbReference type="ARBA" id="ARBA00023143"/>
    </source>
</evidence>
<comment type="subcellular location">
    <subcellularLocation>
        <location evidence="11">Cell outer membrane</location>
        <topology evidence="11">Lipid-anchor</topology>
    </subcellularLocation>
    <subcellularLocation>
        <location evidence="11">Bacterial flagellum basal body</location>
    </subcellularLocation>
    <subcellularLocation>
        <location evidence="2">Membrane</location>
        <topology evidence="2">Lipid-anchor</topology>
    </subcellularLocation>
</comment>
<dbReference type="STRING" id="717772.THIAE_07395"/>